<evidence type="ECO:0000313" key="2">
    <source>
        <dbReference type="EMBL" id="MBV4397448.1"/>
    </source>
</evidence>
<dbReference type="InterPro" id="IPR051783">
    <property type="entry name" value="NAD(P)-dependent_oxidoreduct"/>
</dbReference>
<feature type="domain" description="NAD-dependent epimerase/dehydratase" evidence="1">
    <location>
        <begin position="23"/>
        <end position="227"/>
    </location>
</feature>
<organism evidence="2 3">
    <name type="scientific">Advenella alkanexedens</name>
    <dbReference type="NCBI Taxonomy" id="1481665"/>
    <lineage>
        <taxon>Bacteria</taxon>
        <taxon>Pseudomonadati</taxon>
        <taxon>Pseudomonadota</taxon>
        <taxon>Betaproteobacteria</taxon>
        <taxon>Burkholderiales</taxon>
        <taxon>Alcaligenaceae</taxon>
    </lineage>
</organism>
<evidence type="ECO:0000259" key="1">
    <source>
        <dbReference type="Pfam" id="PF01370"/>
    </source>
</evidence>
<reference evidence="2 3" key="1">
    <citation type="submission" date="2021-06" db="EMBL/GenBank/DDBJ databases">
        <authorList>
            <person name="Lu T."/>
            <person name="Wang Q."/>
            <person name="Han X."/>
        </authorList>
    </citation>
    <scope>NUCLEOTIDE SEQUENCE [LARGE SCALE GENOMIC DNA]</scope>
    <source>
        <strain evidence="2 3">LAM0050</strain>
    </source>
</reference>
<dbReference type="Proteomes" id="UP000722165">
    <property type="component" value="Unassembled WGS sequence"/>
</dbReference>
<name>A0ABS6NP86_9BURK</name>
<sequence>MKPTSPLNRPLNGIHALNTTKHILIAGCGNLGLRAAHLLLQQGHVVYGLKRNPPGQPMNAQTTSPQIQWIQADLCQPDSMQALPEKISDIIYCPTPPQRTETAYRAIFIQGLNNLLGALDTTWLKRLVFISSSAVYGEHHGNWVDENTPLLPLGVNGQVLQAAEQHVHALPYETIVLRLSGLYGPEKQQLLARIRASQTRVPRHETHYANRIHIEDAAAAIVHCLALPTPAPCYLVNDNTPLPIDELYDWLANAMQVPCPPEGAPPAGIGNKRLSNALLLESGFRLRWPDTKQGYLALLKDPPIQI</sequence>
<comment type="caution">
    <text evidence="2">The sequence shown here is derived from an EMBL/GenBank/DDBJ whole genome shotgun (WGS) entry which is preliminary data.</text>
</comment>
<accession>A0ABS6NP86</accession>
<keyword evidence="3" id="KW-1185">Reference proteome</keyword>
<protein>
    <submittedName>
        <fullName evidence="2">NAD-dependent epimerase/dehydratase family protein</fullName>
    </submittedName>
</protein>
<dbReference type="EMBL" id="JAHSPR010000006">
    <property type="protein sequence ID" value="MBV4397448.1"/>
    <property type="molecule type" value="Genomic_DNA"/>
</dbReference>
<dbReference type="PANTHER" id="PTHR48079">
    <property type="entry name" value="PROTEIN YEEZ"/>
    <property type="match status" value="1"/>
</dbReference>
<dbReference type="PANTHER" id="PTHR48079:SF6">
    <property type="entry name" value="NAD(P)-BINDING DOMAIN-CONTAINING PROTEIN-RELATED"/>
    <property type="match status" value="1"/>
</dbReference>
<dbReference type="InterPro" id="IPR001509">
    <property type="entry name" value="Epimerase_deHydtase"/>
</dbReference>
<proteinExistence type="predicted"/>
<dbReference type="Pfam" id="PF01370">
    <property type="entry name" value="Epimerase"/>
    <property type="match status" value="1"/>
</dbReference>
<evidence type="ECO:0000313" key="3">
    <source>
        <dbReference type="Proteomes" id="UP000722165"/>
    </source>
</evidence>
<gene>
    <name evidence="2" type="ORF">KU392_09305</name>
</gene>